<dbReference type="RefSeq" id="YP_009952164.1">
    <property type="nucleotide sequence ID" value="NC_051609.1"/>
</dbReference>
<organism evidence="1 2">
    <name type="scientific">Mycobacterium phage Ellie</name>
    <dbReference type="NCBI Taxonomy" id="2762405"/>
    <lineage>
        <taxon>Viruses</taxon>
        <taxon>Duplodnaviria</taxon>
        <taxon>Heunggongvirae</taxon>
        <taxon>Uroviricota</taxon>
        <taxon>Caudoviricetes</taxon>
        <taxon>Weiservirinae</taxon>
        <taxon>Amginevirus</taxon>
        <taxon>Amginevirus ellie</taxon>
    </lineage>
</organism>
<accession>A0A7G8LLX2</accession>
<name>A0A7G8LLX2_9CAUD</name>
<dbReference type="EMBL" id="MT723940">
    <property type="protein sequence ID" value="QNJ58244.1"/>
    <property type="molecule type" value="Genomic_DNA"/>
</dbReference>
<dbReference type="Proteomes" id="UP000515878">
    <property type="component" value="Segment"/>
</dbReference>
<dbReference type="KEGG" id="vg:60323612"/>
<dbReference type="GeneID" id="60323612"/>
<protein>
    <submittedName>
        <fullName evidence="1">Minor tail protein</fullName>
    </submittedName>
</protein>
<reference evidence="1 2" key="1">
    <citation type="submission" date="2020-07" db="EMBL/GenBank/DDBJ databases">
        <authorList>
            <person name="Pollenz R.S."/>
            <person name="Bancroft C.T."/>
            <person name="Cornely K."/>
            <person name="Smith L.A."/>
            <person name="Fackenthal J.D."/>
            <person name="Perez M.T."/>
            <person name="Gainey M.D."/>
            <person name="Carvell W.N."/>
            <person name="Spence R.D."/>
            <person name="Chalal J."/>
            <person name="Beyer A.R."/>
            <person name="Garlena R.A."/>
            <person name="Russell D.A."/>
            <person name="Pope W.H."/>
            <person name="Jacobs-Sera D."/>
            <person name="Hatfull G.F."/>
        </authorList>
    </citation>
    <scope>NUCLEOTIDE SEQUENCE [LARGE SCALE GENOMIC DNA]</scope>
</reference>
<evidence type="ECO:0000313" key="2">
    <source>
        <dbReference type="Proteomes" id="UP000515878"/>
    </source>
</evidence>
<gene>
    <name evidence="1" type="primary">19</name>
    <name evidence="1" type="ORF">SEA_ELLIE_19</name>
</gene>
<proteinExistence type="predicted"/>
<sequence>MTGTGIHDDFWLDPPKYTDDAYGNPIYGPENPAHPSWRRMTNWADLGRNGEYLRSTLTKWVYVHPSNNKIWHLAGPGRGREGVALQRELEGVMQPEFEILYSGGAYTIGEKPERINYKKRTINLGVVVQPNGNAERIEEPNPFSYRLIEDSWWSSWSETVPGFLGSFTRTHGWRWLAVLLGEASKTSLTIDPTGNDNNTMQWNMTLHAPWPFYAKRTLTKAWKADLTNLVANKGRAQGSIAIANRGTWEAWPKYLVRGTGEATIQDGNDGPIVKLPKLYATDGSYMMVDTDPTKRTITTEKDPVDSQLYKYLRGSQLIDLLLHDVTAARLPAQRRIPGGIGFDGKIPPRTIAHIKVSHDNPNGSVTCIMPQHYRMAWS</sequence>
<evidence type="ECO:0000313" key="1">
    <source>
        <dbReference type="EMBL" id="QNJ58244.1"/>
    </source>
</evidence>
<keyword evidence="2" id="KW-1185">Reference proteome</keyword>